<name>A0A1X0QWI1_RHIZD</name>
<dbReference type="SUPFAM" id="SSF52058">
    <property type="entry name" value="L domain-like"/>
    <property type="match status" value="1"/>
</dbReference>
<dbReference type="InterPro" id="IPR050216">
    <property type="entry name" value="LRR_domain-containing"/>
</dbReference>
<keyword evidence="3" id="KW-1133">Transmembrane helix</keyword>
<dbReference type="PANTHER" id="PTHR48051">
    <property type="match status" value="1"/>
</dbReference>
<dbReference type="VEuPathDB" id="FungiDB:BCV72DRAFT_251454"/>
<evidence type="ECO:0008006" key="5">
    <source>
        <dbReference type="Google" id="ProtNLM"/>
    </source>
</evidence>
<keyword evidence="3" id="KW-0812">Transmembrane</keyword>
<dbReference type="Pfam" id="PF00560">
    <property type="entry name" value="LRR_1"/>
    <property type="match status" value="1"/>
</dbReference>
<dbReference type="Gene3D" id="3.80.10.10">
    <property type="entry name" value="Ribonuclease Inhibitor"/>
    <property type="match status" value="1"/>
</dbReference>
<dbReference type="Proteomes" id="UP000242414">
    <property type="component" value="Unassembled WGS sequence"/>
</dbReference>
<protein>
    <recommendedName>
        <fullName evidence="5">L domain-like protein</fullName>
    </recommendedName>
</protein>
<dbReference type="Pfam" id="PF13855">
    <property type="entry name" value="LRR_8"/>
    <property type="match status" value="1"/>
</dbReference>
<organism evidence="4">
    <name type="scientific">Rhizopus microsporus var. microsporus</name>
    <dbReference type="NCBI Taxonomy" id="86635"/>
    <lineage>
        <taxon>Eukaryota</taxon>
        <taxon>Fungi</taxon>
        <taxon>Fungi incertae sedis</taxon>
        <taxon>Mucoromycota</taxon>
        <taxon>Mucoromycotina</taxon>
        <taxon>Mucoromycetes</taxon>
        <taxon>Mucorales</taxon>
        <taxon>Mucorineae</taxon>
        <taxon>Rhizopodaceae</taxon>
        <taxon>Rhizopus</taxon>
    </lineage>
</organism>
<dbReference type="OrthoDB" id="660555at2759"/>
<dbReference type="CDD" id="cd04301">
    <property type="entry name" value="NAT_SF"/>
    <property type="match status" value="1"/>
</dbReference>
<evidence type="ECO:0000313" key="4">
    <source>
        <dbReference type="EMBL" id="ORE04091.1"/>
    </source>
</evidence>
<dbReference type="SMART" id="SM00369">
    <property type="entry name" value="LRR_TYP"/>
    <property type="match status" value="2"/>
</dbReference>
<dbReference type="PROSITE" id="PS51450">
    <property type="entry name" value="LRR"/>
    <property type="match status" value="1"/>
</dbReference>
<evidence type="ECO:0000256" key="1">
    <source>
        <dbReference type="ARBA" id="ARBA00022614"/>
    </source>
</evidence>
<feature type="transmembrane region" description="Helical" evidence="3">
    <location>
        <begin position="64"/>
        <end position="85"/>
    </location>
</feature>
<keyword evidence="2" id="KW-0677">Repeat</keyword>
<reference evidence="4" key="1">
    <citation type="journal article" date="2016" name="Proc. Natl. Acad. Sci. U.S.A.">
        <title>Lipid metabolic changes in an early divergent fungus govern the establishment of a mutualistic symbiosis with endobacteria.</title>
        <authorList>
            <person name="Lastovetsky O.A."/>
            <person name="Gaspar M.L."/>
            <person name="Mondo S.J."/>
            <person name="LaButti K.M."/>
            <person name="Sandor L."/>
            <person name="Grigoriev I.V."/>
            <person name="Henry S.A."/>
            <person name="Pawlowska T.E."/>
        </authorList>
    </citation>
    <scope>NUCLEOTIDE SEQUENCE [LARGE SCALE GENOMIC DNA]</scope>
    <source>
        <strain evidence="4">ATCC 52814</strain>
    </source>
</reference>
<dbReference type="GO" id="GO:0005737">
    <property type="term" value="C:cytoplasm"/>
    <property type="evidence" value="ECO:0007669"/>
    <property type="project" value="TreeGrafter"/>
</dbReference>
<proteinExistence type="predicted"/>
<evidence type="ECO:0000256" key="3">
    <source>
        <dbReference type="SAM" id="Phobius"/>
    </source>
</evidence>
<dbReference type="InterPro" id="IPR001611">
    <property type="entry name" value="Leu-rich_rpt"/>
</dbReference>
<keyword evidence="3" id="KW-0472">Membrane</keyword>
<dbReference type="EMBL" id="KV921981">
    <property type="protein sequence ID" value="ORE04091.1"/>
    <property type="molecule type" value="Genomic_DNA"/>
</dbReference>
<gene>
    <name evidence="4" type="ORF">BCV72DRAFT_251454</name>
</gene>
<keyword evidence="1" id="KW-0433">Leucine-rich repeat</keyword>
<dbReference type="AlphaFoldDB" id="A0A1X0QWI1"/>
<sequence length="371" mass="43791">MTRIREYENSDLNRAKEFYINMENEKRQERIIRYLKKKRAVRQSWQLGIMGLVGLQLMRRTSWSTMFIEMTIWTTSIGLIWYLHIRDEYRKEIKKQADEMVDALKSKESHCWIMENGKDIVGTVILKCDQREGKIGYLTGVNSEIRRSLVKNAIQFAKSNKIEHLNLSHNELTQLPSTLYQLTQLMHCDLSFNPLQSISPHFSRLLSLSYLDLSHTNLQFIPAECLDLSLTTIRLDHCPHLLTDEFEYSIKFNPPSLFEICAREIIHPIMADVIKKKKIKKSISLLKTLPPHILQYLSSPDTCSSCGGPYFDTHLIRYRLIHRQDDTWIPVQYRLCSSHWLTEDQRVTDMFSFKPRLFLPKLKHSRLFELK</sequence>
<evidence type="ECO:0000256" key="2">
    <source>
        <dbReference type="ARBA" id="ARBA00022737"/>
    </source>
</evidence>
<accession>A0A1X0QWI1</accession>
<dbReference type="PANTHER" id="PTHR48051:SF1">
    <property type="entry name" value="RAS SUPPRESSOR PROTEIN 1"/>
    <property type="match status" value="1"/>
</dbReference>
<dbReference type="InterPro" id="IPR032675">
    <property type="entry name" value="LRR_dom_sf"/>
</dbReference>
<dbReference type="InterPro" id="IPR003591">
    <property type="entry name" value="Leu-rich_rpt_typical-subtyp"/>
</dbReference>